<keyword evidence="2" id="KW-1185">Reference proteome</keyword>
<sequence>MVSFLGLKLGGGRKKAQKHLGKLSSRGSDEEETGLGEGNLNLPKPRRPSSRPGTSYSTTDRNTTFLTSSPYSQNITAASSMVDLGLASTRKPAPASLKDLPPGRLVGGRAHISGPIGPPVSVPMEGFDTSNFPSLARPSTSASTKKEWASPLDTQSGKEASNDSRPSTPKEASLRDGRSPLVQSTSAMDLRSLQLQGKKKADTSTSINGYPSPPSSIKNEERGLSPAAVEPKNLNRPNAPSALRRVNTAEPLTLPSPADSSDERFDAASIRSAMAKRDTMTFHSPRRKSFAKQMDDRRTEGEKLPRTAAEKEEIKRKRQTEGFEGNFSAFNFGRSAPADSSIPLPADAQSLRKASSDRAESPVDAARPSPSLEEKKDAKSRGMTESISSHGSGGQEGKEDAKPTLQPLQKPPPTGALPRPPTRTRQDSQCTLMDSRHIQNTPSLDSLRGPQRPRVDSDTRSPGTPTALRAPPPAFGDRADLRSLRSRSSTNSQKSDDLADAPPPALNHERRSQSPMARPPIAGDFPLVKGLPRGRRPGPPPPISVIPQNGEAPPRPPRTGDPTANPSWPDRNEKHNSAIPAPLSPLRDEAPRISPVRPHRPVDEDFSDWLSSAGAPRLPSPTFYSLEKSISSSSENLAKTFELASNTPAPPPLREMSKPLISPVLGEFALRNGDGTSNPASRINARKPPPRPNPVSLPPSQGGSRAATPDGSLRSPTAFGAGFI</sequence>
<dbReference type="EMBL" id="CM047941">
    <property type="protein sequence ID" value="KAI9902827.1"/>
    <property type="molecule type" value="Genomic_DNA"/>
</dbReference>
<proteinExistence type="predicted"/>
<dbReference type="Proteomes" id="UP001163324">
    <property type="component" value="Chromosome 2"/>
</dbReference>
<gene>
    <name evidence="1" type="ORF">N3K66_002179</name>
</gene>
<comment type="caution">
    <text evidence="1">The sequence shown here is derived from an EMBL/GenBank/DDBJ whole genome shotgun (WGS) entry which is preliminary data.</text>
</comment>
<accession>A0ACC0VAA9</accession>
<evidence type="ECO:0000313" key="1">
    <source>
        <dbReference type="EMBL" id="KAI9902827.1"/>
    </source>
</evidence>
<reference evidence="1" key="1">
    <citation type="submission" date="2022-10" db="EMBL/GenBank/DDBJ databases">
        <title>Complete Genome of Trichothecium roseum strain YXFP-22015, a Plant Pathogen Isolated from Citrus.</title>
        <authorList>
            <person name="Wang Y."/>
            <person name="Zhu L."/>
        </authorList>
    </citation>
    <scope>NUCLEOTIDE SEQUENCE</scope>
    <source>
        <strain evidence="1">YXFP-22015</strain>
    </source>
</reference>
<name>A0ACC0VAA9_9HYPO</name>
<organism evidence="1 2">
    <name type="scientific">Trichothecium roseum</name>
    <dbReference type="NCBI Taxonomy" id="47278"/>
    <lineage>
        <taxon>Eukaryota</taxon>
        <taxon>Fungi</taxon>
        <taxon>Dikarya</taxon>
        <taxon>Ascomycota</taxon>
        <taxon>Pezizomycotina</taxon>
        <taxon>Sordariomycetes</taxon>
        <taxon>Hypocreomycetidae</taxon>
        <taxon>Hypocreales</taxon>
        <taxon>Hypocreales incertae sedis</taxon>
        <taxon>Trichothecium</taxon>
    </lineage>
</organism>
<protein>
    <submittedName>
        <fullName evidence="1">Uncharacterized protein</fullName>
    </submittedName>
</protein>
<evidence type="ECO:0000313" key="2">
    <source>
        <dbReference type="Proteomes" id="UP001163324"/>
    </source>
</evidence>